<comment type="caution">
    <text evidence="2">The sequence shown here is derived from an EMBL/GenBank/DDBJ whole genome shotgun (WGS) entry which is preliminary data.</text>
</comment>
<name>A0A8H7U7T4_9APHY</name>
<accession>A0A8H7U7T4</accession>
<reference evidence="2" key="2">
    <citation type="journal article" name="Front. Microbiol.">
        <title>Degradative Capacity of Two Strains of Rhodonia placenta: From Phenotype to Genotype.</title>
        <authorList>
            <person name="Kolle M."/>
            <person name="Horta M.A.C."/>
            <person name="Nowrousian M."/>
            <person name="Ohm R.A."/>
            <person name="Benz J.P."/>
            <person name="Pilgard A."/>
        </authorList>
    </citation>
    <scope>NUCLEOTIDE SEQUENCE</scope>
    <source>
        <strain evidence="2">FPRL280</strain>
    </source>
</reference>
<dbReference type="AlphaFoldDB" id="A0A8H7U7T4"/>
<sequence length="29" mass="3188">MSSTRRGQTSPRPSSLSSSPKSTRPKRRA</sequence>
<evidence type="ECO:0000313" key="2">
    <source>
        <dbReference type="EMBL" id="KAF9822195.1"/>
    </source>
</evidence>
<organism evidence="2 3">
    <name type="scientific">Rhodonia placenta</name>
    <dbReference type="NCBI Taxonomy" id="104341"/>
    <lineage>
        <taxon>Eukaryota</taxon>
        <taxon>Fungi</taxon>
        <taxon>Dikarya</taxon>
        <taxon>Basidiomycota</taxon>
        <taxon>Agaricomycotina</taxon>
        <taxon>Agaricomycetes</taxon>
        <taxon>Polyporales</taxon>
        <taxon>Adustoporiaceae</taxon>
        <taxon>Rhodonia</taxon>
    </lineage>
</organism>
<evidence type="ECO:0000313" key="3">
    <source>
        <dbReference type="Proteomes" id="UP000639403"/>
    </source>
</evidence>
<dbReference type="EMBL" id="JADOXO010000001">
    <property type="protein sequence ID" value="KAF9822195.1"/>
    <property type="molecule type" value="Genomic_DNA"/>
</dbReference>
<reference evidence="2" key="1">
    <citation type="submission" date="2020-11" db="EMBL/GenBank/DDBJ databases">
        <authorList>
            <person name="Koelle M."/>
            <person name="Horta M.A.C."/>
            <person name="Nowrousian M."/>
            <person name="Ohm R.A."/>
            <person name="Benz P."/>
            <person name="Pilgard A."/>
        </authorList>
    </citation>
    <scope>NUCLEOTIDE SEQUENCE</scope>
    <source>
        <strain evidence="2">FPRL280</strain>
    </source>
</reference>
<dbReference type="Proteomes" id="UP000639403">
    <property type="component" value="Unassembled WGS sequence"/>
</dbReference>
<evidence type="ECO:0000256" key="1">
    <source>
        <dbReference type="SAM" id="MobiDB-lite"/>
    </source>
</evidence>
<protein>
    <submittedName>
        <fullName evidence="2">Uncharacterized protein</fullName>
    </submittedName>
</protein>
<gene>
    <name evidence="2" type="ORF">IEO21_00189</name>
</gene>
<proteinExistence type="predicted"/>
<feature type="compositionally biased region" description="Low complexity" evidence="1">
    <location>
        <begin position="9"/>
        <end position="22"/>
    </location>
</feature>
<feature type="region of interest" description="Disordered" evidence="1">
    <location>
        <begin position="1"/>
        <end position="29"/>
    </location>
</feature>